<gene>
    <name evidence="2" type="ORF">E3N88_21257</name>
</gene>
<keyword evidence="1" id="KW-0472">Membrane</keyword>
<dbReference type="EMBL" id="SZYD01000011">
    <property type="protein sequence ID" value="KAD4889184.1"/>
    <property type="molecule type" value="Genomic_DNA"/>
</dbReference>
<dbReference type="OrthoDB" id="2019292at2759"/>
<keyword evidence="3" id="KW-1185">Reference proteome</keyword>
<keyword evidence="1" id="KW-0812">Transmembrane</keyword>
<evidence type="ECO:0000256" key="1">
    <source>
        <dbReference type="SAM" id="Phobius"/>
    </source>
</evidence>
<evidence type="ECO:0000313" key="3">
    <source>
        <dbReference type="Proteomes" id="UP000326396"/>
    </source>
</evidence>
<dbReference type="Proteomes" id="UP000326396">
    <property type="component" value="Linkage Group LG19"/>
</dbReference>
<dbReference type="AlphaFoldDB" id="A0A5N6NJR3"/>
<protein>
    <submittedName>
        <fullName evidence="2">Uncharacterized protein</fullName>
    </submittedName>
</protein>
<name>A0A5N6NJR3_9ASTR</name>
<organism evidence="2 3">
    <name type="scientific">Mikania micrantha</name>
    <name type="common">bitter vine</name>
    <dbReference type="NCBI Taxonomy" id="192012"/>
    <lineage>
        <taxon>Eukaryota</taxon>
        <taxon>Viridiplantae</taxon>
        <taxon>Streptophyta</taxon>
        <taxon>Embryophyta</taxon>
        <taxon>Tracheophyta</taxon>
        <taxon>Spermatophyta</taxon>
        <taxon>Magnoliopsida</taxon>
        <taxon>eudicotyledons</taxon>
        <taxon>Gunneridae</taxon>
        <taxon>Pentapetalae</taxon>
        <taxon>asterids</taxon>
        <taxon>campanulids</taxon>
        <taxon>Asterales</taxon>
        <taxon>Asteraceae</taxon>
        <taxon>Asteroideae</taxon>
        <taxon>Heliantheae alliance</taxon>
        <taxon>Eupatorieae</taxon>
        <taxon>Mikania</taxon>
    </lineage>
</organism>
<comment type="caution">
    <text evidence="2">The sequence shown here is derived from an EMBL/GenBank/DDBJ whole genome shotgun (WGS) entry which is preliminary data.</text>
</comment>
<evidence type="ECO:0000313" key="2">
    <source>
        <dbReference type="EMBL" id="KAD4889184.1"/>
    </source>
</evidence>
<accession>A0A5N6NJR3</accession>
<keyword evidence="1" id="KW-1133">Transmembrane helix</keyword>
<proteinExistence type="predicted"/>
<feature type="transmembrane region" description="Helical" evidence="1">
    <location>
        <begin position="45"/>
        <end position="65"/>
    </location>
</feature>
<dbReference type="PANTHER" id="PTHR34774">
    <property type="entry name" value="EPHRIN-A3 PROTEIN"/>
    <property type="match status" value="1"/>
</dbReference>
<reference evidence="2 3" key="1">
    <citation type="submission" date="2019-05" db="EMBL/GenBank/DDBJ databases">
        <title>Mikania micrantha, genome provides insights into the molecular mechanism of rapid growth.</title>
        <authorList>
            <person name="Liu B."/>
        </authorList>
    </citation>
    <scope>NUCLEOTIDE SEQUENCE [LARGE SCALE GENOMIC DNA]</scope>
    <source>
        <strain evidence="2">NLD-2019</strain>
        <tissue evidence="2">Leaf</tissue>
    </source>
</reference>
<dbReference type="PANTHER" id="PTHR34774:SF1">
    <property type="entry name" value="EPHRIN-A3 PROTEIN"/>
    <property type="match status" value="1"/>
</dbReference>
<sequence>MVLDGIITSPHRRSQAAFSSSSFKEHYTKDDELGSFSTIVRRHRYLLTALGLLALLCTVYLYFAVTLGDVCSALNTTQKALCRVQRFLMHQLDDRTYLFATKSKFRAKIGGLELRLGFGIVGLWESSSRRLGVWADNRTGHGGGWWPVGRGVGSQRAVVRRCW</sequence>